<dbReference type="CDD" id="cd01335">
    <property type="entry name" value="Radical_SAM"/>
    <property type="match status" value="1"/>
</dbReference>
<dbReference type="InterPro" id="IPR006638">
    <property type="entry name" value="Elp3/MiaA/NifB-like_rSAM"/>
</dbReference>
<dbReference type="PANTHER" id="PTHR11228">
    <property type="entry name" value="RADICAL SAM DOMAIN PROTEIN"/>
    <property type="match status" value="1"/>
</dbReference>
<dbReference type="EMBL" id="CP104013">
    <property type="protein sequence ID" value="UYP45940.1"/>
    <property type="molecule type" value="Genomic_DNA"/>
</dbReference>
<keyword evidence="3" id="KW-0949">S-adenosyl-L-methionine</keyword>
<dbReference type="InterPro" id="IPR000385">
    <property type="entry name" value="MoaA_NifB_PqqE_Fe-S-bd_CS"/>
</dbReference>
<comment type="cofactor">
    <cofactor evidence="1">
        <name>[4Fe-4S] cluster</name>
        <dbReference type="ChEBI" id="CHEBI:49883"/>
    </cofactor>
</comment>
<accession>A0ABY6HR00</accession>
<protein>
    <submittedName>
        <fullName evidence="9">GTP 3',8-cyclase</fullName>
    </submittedName>
</protein>
<keyword evidence="5" id="KW-0560">Oxidoreductase</keyword>
<dbReference type="SUPFAM" id="SSF102114">
    <property type="entry name" value="Radical SAM enzymes"/>
    <property type="match status" value="1"/>
</dbReference>
<name>A0ABY6HR00_9ARCH</name>
<dbReference type="SFLD" id="SFLDG01387">
    <property type="entry name" value="BtrN-like_SPASM_domain_contain"/>
    <property type="match status" value="1"/>
</dbReference>
<dbReference type="InterPro" id="IPR058240">
    <property type="entry name" value="rSAM_sf"/>
</dbReference>
<dbReference type="PANTHER" id="PTHR11228:SF7">
    <property type="entry name" value="PQQA PEPTIDE CYCLASE"/>
    <property type="match status" value="1"/>
</dbReference>
<dbReference type="Pfam" id="PF04055">
    <property type="entry name" value="Radical_SAM"/>
    <property type="match status" value="1"/>
</dbReference>
<dbReference type="Pfam" id="PF13186">
    <property type="entry name" value="SPASM"/>
    <property type="match status" value="1"/>
</dbReference>
<dbReference type="InterPro" id="IPR007197">
    <property type="entry name" value="rSAM"/>
</dbReference>
<evidence type="ECO:0000256" key="7">
    <source>
        <dbReference type="ARBA" id="ARBA00023014"/>
    </source>
</evidence>
<proteinExistence type="predicted"/>
<dbReference type="InterPro" id="IPR050377">
    <property type="entry name" value="Radical_SAM_PqqE_MftC-like"/>
</dbReference>
<evidence type="ECO:0000313" key="10">
    <source>
        <dbReference type="Proteomes" id="UP001208689"/>
    </source>
</evidence>
<evidence type="ECO:0000256" key="2">
    <source>
        <dbReference type="ARBA" id="ARBA00022485"/>
    </source>
</evidence>
<dbReference type="PROSITE" id="PS01305">
    <property type="entry name" value="MOAA_NIFB_PQQE"/>
    <property type="match status" value="1"/>
</dbReference>
<evidence type="ECO:0000256" key="5">
    <source>
        <dbReference type="ARBA" id="ARBA00023002"/>
    </source>
</evidence>
<evidence type="ECO:0000313" key="9">
    <source>
        <dbReference type="EMBL" id="UYP45940.1"/>
    </source>
</evidence>
<dbReference type="PROSITE" id="PS51918">
    <property type="entry name" value="RADICAL_SAM"/>
    <property type="match status" value="1"/>
</dbReference>
<dbReference type="InterPro" id="IPR013785">
    <property type="entry name" value="Aldolase_TIM"/>
</dbReference>
<dbReference type="SFLD" id="SFLDG01067">
    <property type="entry name" value="SPASM/twitch_domain_containing"/>
    <property type="match status" value="1"/>
</dbReference>
<evidence type="ECO:0000256" key="1">
    <source>
        <dbReference type="ARBA" id="ARBA00001966"/>
    </source>
</evidence>
<dbReference type="InterPro" id="IPR034391">
    <property type="entry name" value="AdoMet-like_SPASM_containing"/>
</dbReference>
<evidence type="ECO:0000256" key="4">
    <source>
        <dbReference type="ARBA" id="ARBA00022723"/>
    </source>
</evidence>
<reference evidence="9" key="1">
    <citation type="submission" date="2022-09" db="EMBL/GenBank/DDBJ databases">
        <title>Actin cytoskeleton and complex cell architecture in an #Asgard archaeon.</title>
        <authorList>
            <person name="Ponce Toledo R.I."/>
            <person name="Schleper C."/>
            <person name="Rodrigues Oliveira T."/>
            <person name="Wollweber F."/>
            <person name="Xu J."/>
            <person name="Rittmann S."/>
            <person name="Klingl A."/>
            <person name="Pilhofer M."/>
        </authorList>
    </citation>
    <scope>NUCLEOTIDE SEQUENCE</scope>
    <source>
        <strain evidence="9">B-35</strain>
    </source>
</reference>
<keyword evidence="4" id="KW-0479">Metal-binding</keyword>
<dbReference type="SFLD" id="SFLDS00029">
    <property type="entry name" value="Radical_SAM"/>
    <property type="match status" value="1"/>
</dbReference>
<keyword evidence="2" id="KW-0004">4Fe-4S</keyword>
<evidence type="ECO:0000259" key="8">
    <source>
        <dbReference type="PROSITE" id="PS51918"/>
    </source>
</evidence>
<dbReference type="SMART" id="SM00729">
    <property type="entry name" value="Elp3"/>
    <property type="match status" value="1"/>
</dbReference>
<gene>
    <name evidence="9" type="ORF">NEF87_002225</name>
</gene>
<evidence type="ECO:0000256" key="3">
    <source>
        <dbReference type="ARBA" id="ARBA00022691"/>
    </source>
</evidence>
<feature type="domain" description="Radical SAM core" evidence="8">
    <location>
        <begin position="5"/>
        <end position="219"/>
    </location>
</feature>
<keyword evidence="7" id="KW-0411">Iron-sulfur</keyword>
<dbReference type="InterPro" id="IPR023885">
    <property type="entry name" value="4Fe4S-binding_SPASM_dom"/>
</dbReference>
<dbReference type="Gene3D" id="3.20.20.70">
    <property type="entry name" value="Aldolase class I"/>
    <property type="match status" value="1"/>
</dbReference>
<sequence length="429" mass="49229">MSDIPTYPEILQIEISTLCNFSCAMCLRNGRENHSKSIDISLYRKIAKEAFPNVKKIVLYGVGEPLMHPDFLEILKITRKHLPPTGLIDFTTNGALLTPELLTQILPYGINRIVVSLDTSNFNRLQKMREGASEDVLNNLKNLSTFRQSNKIQELAIESVVMRSNLYDLPDLIEFCHNLKVDSIFISHVLPYHEEMIKETLYIPQSKESWEISRQILEETWDHFSSLIQSTLYTKANKGGPEKLLAKSKAKITLARESGIDINLPAIIGNYQKLAIIEDTKRIFHEVQTLADDYQIRLELPFIFPDLTRRECPYAAKKAILINVQGELVPCYNLLHSHQIHVNDHIRDEIPFQYGSLATHSIEELYNSKKFTELKKFLRDMRKTAEWCGDCTYSSLDCFYINTNENDCLGNSPNCNECLFSVGIVKCIF</sequence>
<keyword evidence="10" id="KW-1185">Reference proteome</keyword>
<evidence type="ECO:0000256" key="6">
    <source>
        <dbReference type="ARBA" id="ARBA00023004"/>
    </source>
</evidence>
<organism evidence="9 10">
    <name type="scientific">Candidatus Lokiarchaeum ossiferum</name>
    <dbReference type="NCBI Taxonomy" id="2951803"/>
    <lineage>
        <taxon>Archaea</taxon>
        <taxon>Promethearchaeati</taxon>
        <taxon>Promethearchaeota</taxon>
        <taxon>Promethearchaeia</taxon>
        <taxon>Promethearchaeales</taxon>
        <taxon>Promethearchaeaceae</taxon>
        <taxon>Candidatus Lokiarchaeum</taxon>
    </lineage>
</organism>
<keyword evidence="6" id="KW-0408">Iron</keyword>
<dbReference type="Proteomes" id="UP001208689">
    <property type="component" value="Chromosome"/>
</dbReference>